<dbReference type="InterPro" id="IPR027417">
    <property type="entry name" value="P-loop_NTPase"/>
</dbReference>
<comment type="subunit">
    <text evidence="8">Homodimer.</text>
</comment>
<comment type="catalytic activity">
    <reaction evidence="8">
        <text>(7R,8S)-7,8-diammoniononanoate + CO2 + ATP = (4R,5S)-dethiobiotin + ADP + phosphate + 3 H(+)</text>
        <dbReference type="Rhea" id="RHEA:15805"/>
        <dbReference type="ChEBI" id="CHEBI:15378"/>
        <dbReference type="ChEBI" id="CHEBI:16526"/>
        <dbReference type="ChEBI" id="CHEBI:30616"/>
        <dbReference type="ChEBI" id="CHEBI:43474"/>
        <dbReference type="ChEBI" id="CHEBI:149469"/>
        <dbReference type="ChEBI" id="CHEBI:149473"/>
        <dbReference type="ChEBI" id="CHEBI:456216"/>
        <dbReference type="EC" id="6.3.3.3"/>
    </reaction>
</comment>
<dbReference type="InterPro" id="IPR004472">
    <property type="entry name" value="DTB_synth_BioD"/>
</dbReference>
<keyword evidence="10" id="KW-1185">Reference proteome</keyword>
<feature type="binding site" evidence="8">
    <location>
        <begin position="12"/>
        <end position="17"/>
    </location>
    <ligand>
        <name>ATP</name>
        <dbReference type="ChEBI" id="CHEBI:30616"/>
    </ligand>
</feature>
<name>A0A6S6WJH6_9GAMM</name>
<dbReference type="RefSeq" id="WP_173919526.1">
    <property type="nucleotide sequence ID" value="NZ_CADCXY010000001.1"/>
</dbReference>
<keyword evidence="6 8" id="KW-0067">ATP-binding</keyword>
<keyword evidence="3 8" id="KW-0479">Metal-binding</keyword>
<dbReference type="PANTHER" id="PTHR43210">
    <property type="entry name" value="DETHIOBIOTIN SYNTHETASE"/>
    <property type="match status" value="1"/>
</dbReference>
<dbReference type="GO" id="GO:0009102">
    <property type="term" value="P:biotin biosynthetic process"/>
    <property type="evidence" value="ECO:0007669"/>
    <property type="project" value="UniProtKB-UniRule"/>
</dbReference>
<dbReference type="Pfam" id="PF13500">
    <property type="entry name" value="AAA_26"/>
    <property type="match status" value="1"/>
</dbReference>
<dbReference type="Proteomes" id="UP000481517">
    <property type="component" value="Unassembled WGS sequence"/>
</dbReference>
<dbReference type="PIRSF" id="PIRSF006755">
    <property type="entry name" value="DTB_synth"/>
    <property type="match status" value="1"/>
</dbReference>
<feature type="binding site" evidence="8">
    <location>
        <begin position="118"/>
        <end position="121"/>
    </location>
    <ligand>
        <name>ATP</name>
        <dbReference type="ChEBI" id="CHEBI:30616"/>
    </ligand>
</feature>
<dbReference type="EMBL" id="CADCXY010000001">
    <property type="protein sequence ID" value="CAB0149926.1"/>
    <property type="molecule type" value="Genomic_DNA"/>
</dbReference>
<dbReference type="NCBIfam" id="TIGR00347">
    <property type="entry name" value="bioD"/>
    <property type="match status" value="1"/>
</dbReference>
<gene>
    <name evidence="9" type="primary">bioD1</name>
    <name evidence="8" type="synonym">bioD</name>
    <name evidence="9" type="ORF">PSI9734_00499</name>
</gene>
<sequence length="235" mass="24875">MTCIFVAGTDTDVGKTLVSTALLYRVAAAGIQSLAMKPVAAGAEMTTAGWRNEDAQQLHAHITVSDVAYEQLNPVCLAPPVAPHLAAEEVGETLSVAQLTAAFNQLRGHYTHDLMIVEGAGGWLVPLNDHETLADFACAIKPKVILVVGLKLGCLNHTLLTLADMQQRGIEVVGWVANQVTAEGMLLQAENLAWLKRRLAPPLLATLPYLPEASAAAAAAYLPASHELMSVLQGN</sequence>
<keyword evidence="7 8" id="KW-0460">Magnesium</keyword>
<dbReference type="AlphaFoldDB" id="A0A6S6WJH6"/>
<organism evidence="9 10">
    <name type="scientific">Pseudidiomarina piscicola</name>
    <dbReference type="NCBI Taxonomy" id="2614830"/>
    <lineage>
        <taxon>Bacteria</taxon>
        <taxon>Pseudomonadati</taxon>
        <taxon>Pseudomonadota</taxon>
        <taxon>Gammaproteobacteria</taxon>
        <taxon>Alteromonadales</taxon>
        <taxon>Idiomarinaceae</taxon>
        <taxon>Pseudidiomarina</taxon>
    </lineage>
</organism>
<accession>A0A6S6WJH6</accession>
<comment type="pathway">
    <text evidence="8">Cofactor biosynthesis; biotin biosynthesis; biotin from 7,8-diaminononanoate: step 1/2.</text>
</comment>
<dbReference type="UniPathway" id="UPA00078">
    <property type="reaction ID" value="UER00161"/>
</dbReference>
<feature type="binding site" evidence="8">
    <location>
        <position position="118"/>
    </location>
    <ligand>
        <name>Mg(2+)</name>
        <dbReference type="ChEBI" id="CHEBI:18420"/>
    </ligand>
</feature>
<comment type="function">
    <text evidence="8">Catalyzes a mechanistically unusual reaction, the ATP-dependent insertion of CO2 between the N7 and N8 nitrogen atoms of 7,8-diaminopelargonic acid (DAPA, also called 7,8-diammoniononanoate) to form a ureido ring.</text>
</comment>
<feature type="binding site" evidence="8">
    <location>
        <begin position="178"/>
        <end position="179"/>
    </location>
    <ligand>
        <name>ATP</name>
        <dbReference type="ChEBI" id="CHEBI:30616"/>
    </ligand>
</feature>
<evidence type="ECO:0000313" key="9">
    <source>
        <dbReference type="EMBL" id="CAB0149926.1"/>
    </source>
</evidence>
<feature type="binding site" evidence="8">
    <location>
        <position position="54"/>
    </location>
    <ligand>
        <name>Mg(2+)</name>
        <dbReference type="ChEBI" id="CHEBI:18420"/>
    </ligand>
</feature>
<comment type="similarity">
    <text evidence="8">Belongs to the dethiobiotin synthetase family.</text>
</comment>
<protein>
    <recommendedName>
        <fullName evidence="8">ATP-dependent dethiobiotin synthetase BioD</fullName>
        <ecNumber evidence="8">6.3.3.3</ecNumber>
    </recommendedName>
    <alternativeName>
        <fullName evidence="8">DTB synthetase</fullName>
        <shortName evidence="8">DTBS</shortName>
    </alternativeName>
    <alternativeName>
        <fullName evidence="8">Dethiobiotin synthase</fullName>
    </alternativeName>
</protein>
<dbReference type="HAMAP" id="MF_00336">
    <property type="entry name" value="BioD"/>
    <property type="match status" value="1"/>
</dbReference>
<dbReference type="CDD" id="cd03109">
    <property type="entry name" value="DTBS"/>
    <property type="match status" value="1"/>
</dbReference>
<evidence type="ECO:0000256" key="5">
    <source>
        <dbReference type="ARBA" id="ARBA00022756"/>
    </source>
</evidence>
<feature type="binding site" evidence="8">
    <location>
        <begin position="208"/>
        <end position="210"/>
    </location>
    <ligand>
        <name>ATP</name>
        <dbReference type="ChEBI" id="CHEBI:30616"/>
    </ligand>
</feature>
<evidence type="ECO:0000256" key="4">
    <source>
        <dbReference type="ARBA" id="ARBA00022741"/>
    </source>
</evidence>
<evidence type="ECO:0000256" key="8">
    <source>
        <dbReference type="HAMAP-Rule" id="MF_00336"/>
    </source>
</evidence>
<evidence type="ECO:0000256" key="7">
    <source>
        <dbReference type="ARBA" id="ARBA00022842"/>
    </source>
</evidence>
<dbReference type="GO" id="GO:0004141">
    <property type="term" value="F:dethiobiotin synthase activity"/>
    <property type="evidence" value="ECO:0007669"/>
    <property type="project" value="UniProtKB-UniRule"/>
</dbReference>
<comment type="subcellular location">
    <subcellularLocation>
        <location evidence="8">Cytoplasm</location>
    </subcellularLocation>
</comment>
<keyword evidence="2 8" id="KW-0436">Ligase</keyword>
<dbReference type="GO" id="GO:0042803">
    <property type="term" value="F:protein homodimerization activity"/>
    <property type="evidence" value="ECO:0007669"/>
    <property type="project" value="UniProtKB-ARBA"/>
</dbReference>
<feature type="active site" evidence="8">
    <location>
        <position position="37"/>
    </location>
</feature>
<keyword evidence="5 8" id="KW-0093">Biotin biosynthesis</keyword>
<keyword evidence="1 8" id="KW-0963">Cytoplasm</keyword>
<dbReference type="PANTHER" id="PTHR43210:SF5">
    <property type="entry name" value="DETHIOBIOTIN SYNTHETASE"/>
    <property type="match status" value="1"/>
</dbReference>
<proteinExistence type="inferred from homology"/>
<keyword evidence="4 8" id="KW-0547">Nucleotide-binding</keyword>
<evidence type="ECO:0000256" key="6">
    <source>
        <dbReference type="ARBA" id="ARBA00022840"/>
    </source>
</evidence>
<reference evidence="9 10" key="1">
    <citation type="submission" date="2020-02" db="EMBL/GenBank/DDBJ databases">
        <authorList>
            <person name="Rodrigo-Torres L."/>
            <person name="Arahal R. D."/>
            <person name="Lucena T."/>
        </authorList>
    </citation>
    <scope>NUCLEOTIDE SEQUENCE [LARGE SCALE GENOMIC DNA]</scope>
    <source>
        <strain evidence="9 10">CECT 9734</strain>
    </source>
</reference>
<comment type="cofactor">
    <cofactor evidence="8">
        <name>Mg(2+)</name>
        <dbReference type="ChEBI" id="CHEBI:18420"/>
    </cofactor>
</comment>
<dbReference type="Gene3D" id="3.40.50.300">
    <property type="entry name" value="P-loop containing nucleotide triphosphate hydrolases"/>
    <property type="match status" value="1"/>
</dbReference>
<dbReference type="GO" id="GO:0005829">
    <property type="term" value="C:cytosol"/>
    <property type="evidence" value="ECO:0007669"/>
    <property type="project" value="TreeGrafter"/>
</dbReference>
<evidence type="ECO:0000256" key="3">
    <source>
        <dbReference type="ARBA" id="ARBA00022723"/>
    </source>
</evidence>
<feature type="binding site" evidence="8">
    <location>
        <position position="54"/>
    </location>
    <ligand>
        <name>ATP</name>
        <dbReference type="ChEBI" id="CHEBI:30616"/>
    </ligand>
</feature>
<dbReference type="FunFam" id="3.40.50.300:FF:000292">
    <property type="entry name" value="ATP-dependent dethiobiotin synthetase BioD"/>
    <property type="match status" value="1"/>
</dbReference>
<evidence type="ECO:0000256" key="2">
    <source>
        <dbReference type="ARBA" id="ARBA00022598"/>
    </source>
</evidence>
<dbReference type="EC" id="6.3.3.3" evidence="8"/>
<dbReference type="SUPFAM" id="SSF52540">
    <property type="entry name" value="P-loop containing nucleoside triphosphate hydrolases"/>
    <property type="match status" value="1"/>
</dbReference>
<dbReference type="GO" id="GO:0000287">
    <property type="term" value="F:magnesium ion binding"/>
    <property type="evidence" value="ECO:0007669"/>
    <property type="project" value="UniProtKB-UniRule"/>
</dbReference>
<evidence type="ECO:0000313" key="10">
    <source>
        <dbReference type="Proteomes" id="UP000481517"/>
    </source>
</evidence>
<dbReference type="GO" id="GO:0005524">
    <property type="term" value="F:ATP binding"/>
    <property type="evidence" value="ECO:0007669"/>
    <property type="project" value="UniProtKB-UniRule"/>
</dbReference>
<evidence type="ECO:0000256" key="1">
    <source>
        <dbReference type="ARBA" id="ARBA00022490"/>
    </source>
</evidence>
<comment type="caution">
    <text evidence="8">Lacks conserved residue(s) required for the propagation of feature annotation.</text>
</comment>
<feature type="binding site" evidence="8">
    <location>
        <position position="16"/>
    </location>
    <ligand>
        <name>Mg(2+)</name>
        <dbReference type="ChEBI" id="CHEBI:18420"/>
    </ligand>
</feature>